<dbReference type="PANTHER" id="PTHR43790:SF9">
    <property type="entry name" value="GALACTOFURANOSE TRANSPORTER ATP-BINDING PROTEIN YTFR"/>
    <property type="match status" value="1"/>
</dbReference>
<gene>
    <name evidence="6" type="ORF">HW564_18240</name>
</gene>
<dbReference type="SUPFAM" id="SSF52540">
    <property type="entry name" value="P-loop containing nucleoside triphosphate hydrolases"/>
    <property type="match status" value="1"/>
</dbReference>
<dbReference type="GO" id="GO:0005524">
    <property type="term" value="F:ATP binding"/>
    <property type="evidence" value="ECO:0007669"/>
    <property type="project" value="UniProtKB-KW"/>
</dbReference>
<evidence type="ECO:0000313" key="6">
    <source>
        <dbReference type="EMBL" id="NVK98871.1"/>
    </source>
</evidence>
<comment type="caution">
    <text evidence="6">The sequence shown here is derived from an EMBL/GenBank/DDBJ whole genome shotgun (WGS) entry which is preliminary data.</text>
</comment>
<dbReference type="AlphaFoldDB" id="A0A850LL91"/>
<evidence type="ECO:0000256" key="3">
    <source>
        <dbReference type="ARBA" id="ARBA00022737"/>
    </source>
</evidence>
<keyword evidence="2" id="KW-0762">Sugar transport</keyword>
<evidence type="ECO:0000256" key="5">
    <source>
        <dbReference type="ARBA" id="ARBA00022840"/>
    </source>
</evidence>
<organism evidence="6 7">
    <name type="scientific">Ruegeria pomeroyi</name>
    <dbReference type="NCBI Taxonomy" id="89184"/>
    <lineage>
        <taxon>Bacteria</taxon>
        <taxon>Pseudomonadati</taxon>
        <taxon>Pseudomonadota</taxon>
        <taxon>Alphaproteobacteria</taxon>
        <taxon>Rhodobacterales</taxon>
        <taxon>Roseobacteraceae</taxon>
        <taxon>Ruegeria</taxon>
    </lineage>
</organism>
<proteinExistence type="predicted"/>
<dbReference type="RefSeq" id="WP_051420368.1">
    <property type="nucleotide sequence ID" value="NZ_CP076685.1"/>
</dbReference>
<keyword evidence="1" id="KW-0813">Transport</keyword>
<dbReference type="InterPro" id="IPR050107">
    <property type="entry name" value="ABC_carbohydrate_import_ATPase"/>
</dbReference>
<keyword evidence="3" id="KW-0677">Repeat</keyword>
<evidence type="ECO:0000256" key="2">
    <source>
        <dbReference type="ARBA" id="ARBA00022597"/>
    </source>
</evidence>
<reference evidence="6 7" key="1">
    <citation type="journal article" date="2020" name="Proc. Natl. Acad. Sci. U.S.A.">
        <title>Ecological drivers of bacterial community assembly in synthetic phycospheres.</title>
        <authorList>
            <person name="Fu H."/>
            <person name="Uchimiya M."/>
            <person name="Gore J."/>
            <person name="Moran M.A."/>
        </authorList>
    </citation>
    <scope>NUCLEOTIDE SEQUENCE [LARGE SCALE GENOMIC DNA]</scope>
    <source>
        <strain evidence="6">HF-Din03</strain>
    </source>
</reference>
<dbReference type="Gene3D" id="3.40.50.300">
    <property type="entry name" value="P-loop containing nucleotide triphosphate hydrolases"/>
    <property type="match status" value="1"/>
</dbReference>
<dbReference type="PANTHER" id="PTHR43790">
    <property type="entry name" value="CARBOHYDRATE TRANSPORT ATP-BINDING PROTEIN MG119-RELATED"/>
    <property type="match status" value="1"/>
</dbReference>
<dbReference type="InterPro" id="IPR027417">
    <property type="entry name" value="P-loop_NTPase"/>
</dbReference>
<evidence type="ECO:0000313" key="7">
    <source>
        <dbReference type="Proteomes" id="UP000565723"/>
    </source>
</evidence>
<accession>A0A850LL91</accession>
<evidence type="ECO:0000256" key="1">
    <source>
        <dbReference type="ARBA" id="ARBA00022448"/>
    </source>
</evidence>
<keyword evidence="5" id="KW-0067">ATP-binding</keyword>
<dbReference type="Proteomes" id="UP000565723">
    <property type="component" value="Unassembled WGS sequence"/>
</dbReference>
<dbReference type="EMBL" id="JABXIY010000051">
    <property type="protein sequence ID" value="NVK98871.1"/>
    <property type="molecule type" value="Genomic_DNA"/>
</dbReference>
<name>A0A850LL91_9RHOB</name>
<protein>
    <submittedName>
        <fullName evidence="6">Uncharacterized protein</fullName>
    </submittedName>
</protein>
<keyword evidence="4" id="KW-0547">Nucleotide-binding</keyword>
<evidence type="ECO:0000256" key="4">
    <source>
        <dbReference type="ARBA" id="ARBA00022741"/>
    </source>
</evidence>
<sequence length="86" mass="9415">MSGGNRQKVVLSKWLAIKPRCLLLADPTRGLDVKTKTQIYSILCQLADPDTVILLLSIGYEELIQLCGETHVFSTGKSLPRSAVTT</sequence>